<dbReference type="PROSITE" id="PS00149">
    <property type="entry name" value="SULFATASE_2"/>
    <property type="match status" value="1"/>
</dbReference>
<feature type="compositionally biased region" description="Polar residues" evidence="5">
    <location>
        <begin position="491"/>
        <end position="507"/>
    </location>
</feature>
<evidence type="ECO:0000256" key="4">
    <source>
        <dbReference type="ARBA" id="ARBA00022837"/>
    </source>
</evidence>
<gene>
    <name evidence="8" type="primary">atsA_36</name>
    <name evidence="8" type="ORF">HG66A1_41040</name>
</gene>
<dbReference type="AlphaFoldDB" id="A0A517PSE9"/>
<dbReference type="PROSITE" id="PS00523">
    <property type="entry name" value="SULFATASE_1"/>
    <property type="match status" value="1"/>
</dbReference>
<dbReference type="CDD" id="cd16143">
    <property type="entry name" value="ARS_like"/>
    <property type="match status" value="1"/>
</dbReference>
<accession>A0A517PSE9</accession>
<dbReference type="GO" id="GO:0004065">
    <property type="term" value="F:arylsulfatase activity"/>
    <property type="evidence" value="ECO:0007669"/>
    <property type="project" value="UniProtKB-EC"/>
</dbReference>
<dbReference type="EC" id="3.1.6.1" evidence="8"/>
<feature type="chain" id="PRO_5022007183" evidence="6">
    <location>
        <begin position="21"/>
        <end position="517"/>
    </location>
</feature>
<dbReference type="Gene3D" id="3.30.1120.10">
    <property type="match status" value="1"/>
</dbReference>
<dbReference type="PANTHER" id="PTHR42693:SF53">
    <property type="entry name" value="ENDO-4-O-SULFATASE"/>
    <property type="match status" value="1"/>
</dbReference>
<evidence type="ECO:0000256" key="1">
    <source>
        <dbReference type="ARBA" id="ARBA00008779"/>
    </source>
</evidence>
<dbReference type="OrthoDB" id="9783154at2"/>
<keyword evidence="6" id="KW-0732">Signal</keyword>
<dbReference type="Gene3D" id="3.40.720.10">
    <property type="entry name" value="Alkaline Phosphatase, subunit A"/>
    <property type="match status" value="1"/>
</dbReference>
<dbReference type="InterPro" id="IPR000917">
    <property type="entry name" value="Sulfatase_N"/>
</dbReference>
<keyword evidence="4" id="KW-0106">Calcium</keyword>
<comment type="similarity">
    <text evidence="1">Belongs to the sulfatase family.</text>
</comment>
<feature type="domain" description="Sulfatase N-terminal" evidence="7">
    <location>
        <begin position="26"/>
        <end position="384"/>
    </location>
</feature>
<feature type="signal peptide" evidence="6">
    <location>
        <begin position="1"/>
        <end position="20"/>
    </location>
</feature>
<feature type="region of interest" description="Disordered" evidence="5">
    <location>
        <begin position="483"/>
        <end position="507"/>
    </location>
</feature>
<evidence type="ECO:0000313" key="8">
    <source>
        <dbReference type="EMBL" id="QDT22297.1"/>
    </source>
</evidence>
<evidence type="ECO:0000256" key="3">
    <source>
        <dbReference type="ARBA" id="ARBA00022801"/>
    </source>
</evidence>
<dbReference type="Pfam" id="PF00884">
    <property type="entry name" value="Sulfatase"/>
    <property type="match status" value="1"/>
</dbReference>
<evidence type="ECO:0000256" key="5">
    <source>
        <dbReference type="SAM" id="MobiDB-lite"/>
    </source>
</evidence>
<dbReference type="EMBL" id="CP036266">
    <property type="protein sequence ID" value="QDT22297.1"/>
    <property type="molecule type" value="Genomic_DNA"/>
</dbReference>
<organism evidence="8 9">
    <name type="scientific">Gimesia chilikensis</name>
    <dbReference type="NCBI Taxonomy" id="2605989"/>
    <lineage>
        <taxon>Bacteria</taxon>
        <taxon>Pseudomonadati</taxon>
        <taxon>Planctomycetota</taxon>
        <taxon>Planctomycetia</taxon>
        <taxon>Planctomycetales</taxon>
        <taxon>Planctomycetaceae</taxon>
        <taxon>Gimesia</taxon>
    </lineage>
</organism>
<evidence type="ECO:0000313" key="9">
    <source>
        <dbReference type="Proteomes" id="UP000320421"/>
    </source>
</evidence>
<dbReference type="RefSeq" id="WP_145187933.1">
    <property type="nucleotide sequence ID" value="NZ_CP036266.1"/>
</dbReference>
<proteinExistence type="inferred from homology"/>
<evidence type="ECO:0000256" key="2">
    <source>
        <dbReference type="ARBA" id="ARBA00022723"/>
    </source>
</evidence>
<protein>
    <submittedName>
        <fullName evidence="8">Arylsulfatase</fullName>
        <ecNumber evidence="8">3.1.6.1</ecNumber>
    </submittedName>
</protein>
<reference evidence="8 9" key="1">
    <citation type="submission" date="2019-02" db="EMBL/GenBank/DDBJ databases">
        <title>Deep-cultivation of Planctomycetes and their phenomic and genomic characterization uncovers novel biology.</title>
        <authorList>
            <person name="Wiegand S."/>
            <person name="Jogler M."/>
            <person name="Boedeker C."/>
            <person name="Pinto D."/>
            <person name="Vollmers J."/>
            <person name="Rivas-Marin E."/>
            <person name="Kohn T."/>
            <person name="Peeters S.H."/>
            <person name="Heuer A."/>
            <person name="Rast P."/>
            <person name="Oberbeckmann S."/>
            <person name="Bunk B."/>
            <person name="Jeske O."/>
            <person name="Meyerdierks A."/>
            <person name="Storesund J.E."/>
            <person name="Kallscheuer N."/>
            <person name="Luecker S."/>
            <person name="Lage O.M."/>
            <person name="Pohl T."/>
            <person name="Merkel B.J."/>
            <person name="Hornburger P."/>
            <person name="Mueller R.-W."/>
            <person name="Bruemmer F."/>
            <person name="Labrenz M."/>
            <person name="Spormann A.M."/>
            <person name="Op den Camp H."/>
            <person name="Overmann J."/>
            <person name="Amann R."/>
            <person name="Jetten M.S.M."/>
            <person name="Mascher T."/>
            <person name="Medema M.H."/>
            <person name="Devos D.P."/>
            <person name="Kaster A.-K."/>
            <person name="Ovreas L."/>
            <person name="Rohde M."/>
            <person name="Galperin M.Y."/>
            <person name="Jogler C."/>
        </authorList>
    </citation>
    <scope>NUCLEOTIDE SEQUENCE [LARGE SCALE GENOMIC DNA]</scope>
    <source>
        <strain evidence="8 9">HG66A1</strain>
    </source>
</reference>
<name>A0A517PSE9_9PLAN</name>
<dbReference type="InterPro" id="IPR050738">
    <property type="entry name" value="Sulfatase"/>
</dbReference>
<evidence type="ECO:0000259" key="7">
    <source>
        <dbReference type="Pfam" id="PF00884"/>
    </source>
</evidence>
<sequence length="517" mass="57309" precursor="true">MLRPLVCCLLLCLSPGLLSAAEQQQPNIVVILADDFGVGDIQAHYPENKIPTPYLDRLVKQGMSFTDAHSGSAVCTPTRYGLLTGRYAWRTRLQEWVIAAYEPPLIAADRLTFPGFLKSQGYTTACIGKWHLGWNWPGPQPSQMTEKRNGQWQLNWDFTKPISGGPVDRGFDYFFGVDLPNLPPFTFIENSRVFPQPTAKFQPDPAEGIVLPKAFTGAPAAPDWKMQEILPELTRRAVKYIEQQAAQQEPFFLYFSMTSPHEPVVPSPPFRGKSGIAPVADFVMETDWSAGQVIQAIDQAGLGENTVVIFTADNGHSHYTGWKDLIKAGHLPSGPYRGHKGDVWEGGHRVPLVVRWPGKVQAGSSSDQLICLTDLLATSADLLGTKLPATGAEDSLSFFPALQGKASDGSRTSVVNHSNFGEFAFRDGPWKLVYKLGERNLEKSRGKPTIAELYHLQSDIAEEQDLSQKHPERVRQMTADLQALIDRGSSRPDQQSQNDGQVEFKTTQKLRWAPVKD</sequence>
<dbReference type="GO" id="GO:0046872">
    <property type="term" value="F:metal ion binding"/>
    <property type="evidence" value="ECO:0007669"/>
    <property type="project" value="UniProtKB-KW"/>
</dbReference>
<dbReference type="PANTHER" id="PTHR42693">
    <property type="entry name" value="ARYLSULFATASE FAMILY MEMBER"/>
    <property type="match status" value="1"/>
</dbReference>
<keyword evidence="9" id="KW-1185">Reference proteome</keyword>
<keyword evidence="2" id="KW-0479">Metal-binding</keyword>
<dbReference type="SUPFAM" id="SSF53649">
    <property type="entry name" value="Alkaline phosphatase-like"/>
    <property type="match status" value="1"/>
</dbReference>
<dbReference type="Proteomes" id="UP000320421">
    <property type="component" value="Chromosome"/>
</dbReference>
<evidence type="ECO:0000256" key="6">
    <source>
        <dbReference type="SAM" id="SignalP"/>
    </source>
</evidence>
<keyword evidence="3 8" id="KW-0378">Hydrolase</keyword>
<dbReference type="InterPro" id="IPR017850">
    <property type="entry name" value="Alkaline_phosphatase_core_sf"/>
</dbReference>
<dbReference type="InterPro" id="IPR024607">
    <property type="entry name" value="Sulfatase_CS"/>
</dbReference>